<evidence type="ECO:0000313" key="1">
    <source>
        <dbReference type="EMBL" id="JAD67408.1"/>
    </source>
</evidence>
<accession>A0A0A9BYW8</accession>
<organism evidence="1">
    <name type="scientific">Arundo donax</name>
    <name type="common">Giant reed</name>
    <name type="synonym">Donax arundinaceus</name>
    <dbReference type="NCBI Taxonomy" id="35708"/>
    <lineage>
        <taxon>Eukaryota</taxon>
        <taxon>Viridiplantae</taxon>
        <taxon>Streptophyta</taxon>
        <taxon>Embryophyta</taxon>
        <taxon>Tracheophyta</taxon>
        <taxon>Spermatophyta</taxon>
        <taxon>Magnoliopsida</taxon>
        <taxon>Liliopsida</taxon>
        <taxon>Poales</taxon>
        <taxon>Poaceae</taxon>
        <taxon>PACMAD clade</taxon>
        <taxon>Arundinoideae</taxon>
        <taxon>Arundineae</taxon>
        <taxon>Arundo</taxon>
    </lineage>
</organism>
<proteinExistence type="predicted"/>
<name>A0A0A9BYW8_ARUDO</name>
<reference evidence="1" key="1">
    <citation type="submission" date="2014-09" db="EMBL/GenBank/DDBJ databases">
        <authorList>
            <person name="Magalhaes I.L.F."/>
            <person name="Oliveira U."/>
            <person name="Santos F.R."/>
            <person name="Vidigal T.H.D.A."/>
            <person name="Brescovit A.D."/>
            <person name="Santos A.J."/>
        </authorList>
    </citation>
    <scope>NUCLEOTIDE SEQUENCE</scope>
    <source>
        <tissue evidence="1">Shoot tissue taken approximately 20 cm above the soil surface</tissue>
    </source>
</reference>
<reference evidence="1" key="2">
    <citation type="journal article" date="2015" name="Data Brief">
        <title>Shoot transcriptome of the giant reed, Arundo donax.</title>
        <authorList>
            <person name="Barrero R.A."/>
            <person name="Guerrero F.D."/>
            <person name="Moolhuijzen P."/>
            <person name="Goolsby J.A."/>
            <person name="Tidwell J."/>
            <person name="Bellgard S.E."/>
            <person name="Bellgard M.I."/>
        </authorList>
    </citation>
    <scope>NUCLEOTIDE SEQUENCE</scope>
    <source>
        <tissue evidence="1">Shoot tissue taken approximately 20 cm above the soil surface</tissue>
    </source>
</reference>
<sequence>MGMNHPEFHLLCLGVMQIVFSPKLSLQVHMHQNTCGE</sequence>
<dbReference type="AlphaFoldDB" id="A0A0A9BYW8"/>
<dbReference type="EMBL" id="GBRH01230487">
    <property type="protein sequence ID" value="JAD67408.1"/>
    <property type="molecule type" value="Transcribed_RNA"/>
</dbReference>
<protein>
    <submittedName>
        <fullName evidence="1">Uncharacterized protein</fullName>
    </submittedName>
</protein>